<dbReference type="Pfam" id="PF02423">
    <property type="entry name" value="OCD_Mu_crystall"/>
    <property type="match status" value="1"/>
</dbReference>
<evidence type="ECO:0000256" key="1">
    <source>
        <dbReference type="ARBA" id="ARBA00008903"/>
    </source>
</evidence>
<evidence type="ECO:0000313" key="3">
    <source>
        <dbReference type="Proteomes" id="UP000275078"/>
    </source>
</evidence>
<dbReference type="GO" id="GO:0005737">
    <property type="term" value="C:cytoplasm"/>
    <property type="evidence" value="ECO:0007669"/>
    <property type="project" value="TreeGrafter"/>
</dbReference>
<dbReference type="InterPro" id="IPR023401">
    <property type="entry name" value="ODC_N"/>
</dbReference>
<dbReference type="InterPro" id="IPR003462">
    <property type="entry name" value="ODC_Mu_crystall"/>
</dbReference>
<dbReference type="Gene3D" id="3.40.50.720">
    <property type="entry name" value="NAD(P)-binding Rossmann-like Domain"/>
    <property type="match status" value="1"/>
</dbReference>
<keyword evidence="3" id="KW-1185">Reference proteome</keyword>
<dbReference type="SUPFAM" id="SSF51735">
    <property type="entry name" value="NAD(P)-binding Rossmann-fold domains"/>
    <property type="match status" value="1"/>
</dbReference>
<dbReference type="PANTHER" id="PTHR13812:SF19">
    <property type="entry name" value="KETIMINE REDUCTASE MU-CRYSTALLIN"/>
    <property type="match status" value="1"/>
</dbReference>
<dbReference type="EMBL" id="ML119663">
    <property type="protein sequence ID" value="RPA83644.1"/>
    <property type="molecule type" value="Genomic_DNA"/>
</dbReference>
<accession>A0A3N4IPV2</accession>
<sequence length="368" mass="40250">MTSQAATTAQPFLVLPPAQLRPILTSLRKLEVETIFHHVLSNLAAHPNQPHRLTLPTEPAKTMIMPCANSKTTSVKHIVLPQKGPPTGSILLHDLSSGNPKALIDAKEVTALRTALASVWPVMGWWALNGQGGRAKEIVMFGNGKQVEYAIRLLRTLSTESHTYTIVVRSESSSDTLRTYLEDVLPSINLTFQVQPPESKLKELVIAADAIFCCTPSTSHLFDSSWISESKKKRFISLIGSYTPQMKEISLESFSPEQTRILLDHADSCYKESGELIDLMDAHSSGPFGTIWGPNIKSLTELFVVVGSSRDEGKKEVGDIRTWLLGNDGEVETLIYKGVGHATMDLGAAEAILQIVTKRGGGAIEVNW</sequence>
<gene>
    <name evidence="2" type="ORF">BJ508DRAFT_413319</name>
</gene>
<comment type="similarity">
    <text evidence="1">Belongs to the ornithine cyclodeaminase/mu-crystallin family.</text>
</comment>
<dbReference type="STRING" id="1160509.A0A3N4IPV2"/>
<dbReference type="AlphaFoldDB" id="A0A3N4IPV2"/>
<dbReference type="PANTHER" id="PTHR13812">
    <property type="entry name" value="KETIMINE REDUCTASE MU-CRYSTALLIN"/>
    <property type="match status" value="1"/>
</dbReference>
<reference evidence="2 3" key="1">
    <citation type="journal article" date="2018" name="Nat. Ecol. Evol.">
        <title>Pezizomycetes genomes reveal the molecular basis of ectomycorrhizal truffle lifestyle.</title>
        <authorList>
            <person name="Murat C."/>
            <person name="Payen T."/>
            <person name="Noel B."/>
            <person name="Kuo A."/>
            <person name="Morin E."/>
            <person name="Chen J."/>
            <person name="Kohler A."/>
            <person name="Krizsan K."/>
            <person name="Balestrini R."/>
            <person name="Da Silva C."/>
            <person name="Montanini B."/>
            <person name="Hainaut M."/>
            <person name="Levati E."/>
            <person name="Barry K.W."/>
            <person name="Belfiori B."/>
            <person name="Cichocki N."/>
            <person name="Clum A."/>
            <person name="Dockter R.B."/>
            <person name="Fauchery L."/>
            <person name="Guy J."/>
            <person name="Iotti M."/>
            <person name="Le Tacon F."/>
            <person name="Lindquist E.A."/>
            <person name="Lipzen A."/>
            <person name="Malagnac F."/>
            <person name="Mello A."/>
            <person name="Molinier V."/>
            <person name="Miyauchi S."/>
            <person name="Poulain J."/>
            <person name="Riccioni C."/>
            <person name="Rubini A."/>
            <person name="Sitrit Y."/>
            <person name="Splivallo R."/>
            <person name="Traeger S."/>
            <person name="Wang M."/>
            <person name="Zifcakova L."/>
            <person name="Wipf D."/>
            <person name="Zambonelli A."/>
            <person name="Paolocci F."/>
            <person name="Nowrousian M."/>
            <person name="Ottonello S."/>
            <person name="Baldrian P."/>
            <person name="Spatafora J.W."/>
            <person name="Henrissat B."/>
            <person name="Nagy L.G."/>
            <person name="Aury J.M."/>
            <person name="Wincker P."/>
            <person name="Grigoriev I.V."/>
            <person name="Bonfante P."/>
            <person name="Martin F.M."/>
        </authorList>
    </citation>
    <scope>NUCLEOTIDE SEQUENCE [LARGE SCALE GENOMIC DNA]</scope>
    <source>
        <strain evidence="2 3">RN42</strain>
    </source>
</reference>
<name>A0A3N4IPV2_ASCIM</name>
<dbReference type="OrthoDB" id="41492at2759"/>
<dbReference type="InterPro" id="IPR036291">
    <property type="entry name" value="NAD(P)-bd_dom_sf"/>
</dbReference>
<dbReference type="Proteomes" id="UP000275078">
    <property type="component" value="Unassembled WGS sequence"/>
</dbReference>
<organism evidence="2 3">
    <name type="scientific">Ascobolus immersus RN42</name>
    <dbReference type="NCBI Taxonomy" id="1160509"/>
    <lineage>
        <taxon>Eukaryota</taxon>
        <taxon>Fungi</taxon>
        <taxon>Dikarya</taxon>
        <taxon>Ascomycota</taxon>
        <taxon>Pezizomycotina</taxon>
        <taxon>Pezizomycetes</taxon>
        <taxon>Pezizales</taxon>
        <taxon>Ascobolaceae</taxon>
        <taxon>Ascobolus</taxon>
    </lineage>
</organism>
<evidence type="ECO:0000313" key="2">
    <source>
        <dbReference type="EMBL" id="RPA83644.1"/>
    </source>
</evidence>
<dbReference type="Gene3D" id="3.30.1780.10">
    <property type="entry name" value="ornithine cyclodeaminase, domain 1"/>
    <property type="match status" value="1"/>
</dbReference>
<proteinExistence type="inferred from homology"/>
<protein>
    <submittedName>
        <fullName evidence="2">NAD(P)-binding protein</fullName>
    </submittedName>
</protein>